<proteinExistence type="predicted"/>
<keyword evidence="2" id="KW-0812">Transmembrane</keyword>
<dbReference type="AlphaFoldDB" id="A0A1W6LKZ4"/>
<feature type="transmembrane region" description="Helical" evidence="2">
    <location>
        <begin position="7"/>
        <end position="24"/>
    </location>
</feature>
<accession>A0A1W6LKZ4</accession>
<keyword evidence="2" id="KW-0472">Membrane</keyword>
<keyword evidence="2" id="KW-1133">Transmembrane helix</keyword>
<evidence type="ECO:0000256" key="1">
    <source>
        <dbReference type="SAM" id="MobiDB-lite"/>
    </source>
</evidence>
<sequence>MEFFKKFLLFAFTLIICAGIYYAVRFYKEPVVIEVDDDYTIVEVEQDKQDKPSESGLEEEKPADDKKAGSIGDTEIGQTEQSEFKLLDKDGNVASRFGFEKLLHKDGMRWTIREPRLTIYGEGYICKLNSASGTITVELQTGKPKPVIAELEEDVHVKFIIDGRSDVDIDLSSLSCHIERNELTSKGTLEIVSDFLELKGKGLNLRYDSKENIVNYLKIDYVSSIKVFEDISAGEEGIASSKSGLDEGDASDDTGKYYKLSLNGDVNLEYQKQNVSCDELVINNILWESAAEKGEQEQTAPAAEQQGNSSAPKGEPSLTASCKRGLEFAPSDKTNPLGSISVEIAGSPARLSSQEAAVNSPLIFYDTSRQIAELKSGSGQGEIELYSKAGGYAMYSSQSIRLNRKEFTAFVEGPGRLVSGREGSESVLNFKGSLDIALTENFQLSSAQIEGGLNARLISDSPQNLSAGSAFLEASPEGQGISELKLRENVTLVNNTGTLKAGSVDVSFARKDGKMVPASASAWENPSLSASKADGQADAAVFRSEKMDYDFTSQTARASGDINLRLNLPAQGKVLPLDIECKDDVLYSPASDKITFSGDVTGKSTAENNSINEVTEFSCDEMVVNVSRKGEQAGGGLSPNSVESILLAGGEVNASNRRFTDDRLISAMKLTGKEINYTARNEQIEITGPGKIEVNNKNVQPEKTDEDKAAFDLTSRCFALVDNFSMLTINRSRQLITARKADKPLRIGYIPVDAEGQAGREKLLDAGSLRLEYAQKPEEGELSISKVSASGGVSYFEPDRFTLIGEELSFSSETGQLEITGTEENPCVLNNNVVEEIIYNVETGDFKTSLEGISRTW</sequence>
<evidence type="ECO:0000256" key="2">
    <source>
        <dbReference type="SAM" id="Phobius"/>
    </source>
</evidence>
<dbReference type="KEGG" id="pbp:STSP1_00850"/>
<reference evidence="4" key="1">
    <citation type="submission" date="2017-04" db="EMBL/GenBank/DDBJ databases">
        <title>Comparative genomics and description of representatives of a novel lineage of planctomycetes thriving in anoxic sediments.</title>
        <authorList>
            <person name="Spring S."/>
            <person name="Bunk B."/>
            <person name="Sproer C."/>
        </authorList>
    </citation>
    <scope>NUCLEOTIDE SEQUENCE [LARGE SCALE GENOMIC DNA]</scope>
    <source>
        <strain evidence="4">ST-PulAB-D4</strain>
    </source>
</reference>
<protein>
    <submittedName>
        <fullName evidence="3">Uncharacterized protein</fullName>
    </submittedName>
</protein>
<dbReference type="Proteomes" id="UP000193334">
    <property type="component" value="Chromosome"/>
</dbReference>
<evidence type="ECO:0000313" key="3">
    <source>
        <dbReference type="EMBL" id="ARN56468.1"/>
    </source>
</evidence>
<gene>
    <name evidence="3" type="ORF">STSP1_00850</name>
</gene>
<name>A0A1W6LKZ4_9BACT</name>
<dbReference type="STRING" id="1941349.STSP1_00850"/>
<feature type="compositionally biased region" description="Low complexity" evidence="1">
    <location>
        <begin position="297"/>
        <end position="306"/>
    </location>
</feature>
<feature type="region of interest" description="Disordered" evidence="1">
    <location>
        <begin position="46"/>
        <end position="74"/>
    </location>
</feature>
<evidence type="ECO:0000313" key="4">
    <source>
        <dbReference type="Proteomes" id="UP000193334"/>
    </source>
</evidence>
<organism evidence="3 4">
    <name type="scientific">Sedimentisphaera salicampi</name>
    <dbReference type="NCBI Taxonomy" id="1941349"/>
    <lineage>
        <taxon>Bacteria</taxon>
        <taxon>Pseudomonadati</taxon>
        <taxon>Planctomycetota</taxon>
        <taxon>Phycisphaerae</taxon>
        <taxon>Sedimentisphaerales</taxon>
        <taxon>Sedimentisphaeraceae</taxon>
        <taxon>Sedimentisphaera</taxon>
    </lineage>
</organism>
<feature type="region of interest" description="Disordered" evidence="1">
    <location>
        <begin position="293"/>
        <end position="319"/>
    </location>
</feature>
<feature type="compositionally biased region" description="Basic and acidic residues" evidence="1">
    <location>
        <begin position="46"/>
        <end position="68"/>
    </location>
</feature>
<keyword evidence="4" id="KW-1185">Reference proteome</keyword>
<dbReference type="EMBL" id="CP021023">
    <property type="protein sequence ID" value="ARN56468.1"/>
    <property type="molecule type" value="Genomic_DNA"/>
</dbReference>